<proteinExistence type="inferred from homology"/>
<feature type="compositionally biased region" description="Low complexity" evidence="7">
    <location>
        <begin position="290"/>
        <end position="309"/>
    </location>
</feature>
<evidence type="ECO:0000256" key="4">
    <source>
        <dbReference type="ARBA" id="ARBA00022737"/>
    </source>
</evidence>
<accession>A0AAN7WDM9</accession>
<evidence type="ECO:0000256" key="5">
    <source>
        <dbReference type="ARBA" id="ARBA00022786"/>
    </source>
</evidence>
<feature type="repeat" description="WD" evidence="6">
    <location>
        <begin position="389"/>
        <end position="428"/>
    </location>
</feature>
<dbReference type="InterPro" id="IPR001810">
    <property type="entry name" value="F-box_dom"/>
</dbReference>
<comment type="similarity">
    <text evidence="2">Belongs to the WD repeat MET30/SCONB/SCON-2 family.</text>
</comment>
<feature type="region of interest" description="Disordered" evidence="7">
    <location>
        <begin position="243"/>
        <end position="320"/>
    </location>
</feature>
<dbReference type="InterPro" id="IPR019775">
    <property type="entry name" value="WD40_repeat_CS"/>
</dbReference>
<dbReference type="PANTHER" id="PTHR19872">
    <property type="entry name" value="UBIQUITIN LIGASE SPECIFICITY FACTOR/HREP PROTEIN"/>
    <property type="match status" value="1"/>
</dbReference>
<dbReference type="InterPro" id="IPR036322">
    <property type="entry name" value="WD40_repeat_dom_sf"/>
</dbReference>
<dbReference type="PANTHER" id="PTHR19872:SF9">
    <property type="entry name" value="UBIQUITIN-BINDING SDF UBIQUITIN LIGASE COMPLEX SUBUNIT"/>
    <property type="match status" value="1"/>
</dbReference>
<dbReference type="InterPro" id="IPR001680">
    <property type="entry name" value="WD40_rpt"/>
</dbReference>
<evidence type="ECO:0000313" key="9">
    <source>
        <dbReference type="EMBL" id="KAK5708116.1"/>
    </source>
</evidence>
<feature type="domain" description="F-box" evidence="8">
    <location>
        <begin position="170"/>
        <end position="217"/>
    </location>
</feature>
<organism evidence="9 10">
    <name type="scientific">Elasticomyces elasticus</name>
    <dbReference type="NCBI Taxonomy" id="574655"/>
    <lineage>
        <taxon>Eukaryota</taxon>
        <taxon>Fungi</taxon>
        <taxon>Dikarya</taxon>
        <taxon>Ascomycota</taxon>
        <taxon>Pezizomycotina</taxon>
        <taxon>Dothideomycetes</taxon>
        <taxon>Dothideomycetidae</taxon>
        <taxon>Mycosphaerellales</taxon>
        <taxon>Teratosphaeriaceae</taxon>
        <taxon>Elasticomyces</taxon>
    </lineage>
</organism>
<dbReference type="SUPFAM" id="SSF50978">
    <property type="entry name" value="WD40 repeat-like"/>
    <property type="match status" value="1"/>
</dbReference>
<evidence type="ECO:0000256" key="2">
    <source>
        <dbReference type="ARBA" id="ARBA00007968"/>
    </source>
</evidence>
<keyword evidence="5" id="KW-0833">Ubl conjugation pathway</keyword>
<dbReference type="InterPro" id="IPR036047">
    <property type="entry name" value="F-box-like_dom_sf"/>
</dbReference>
<dbReference type="Pfam" id="PF12937">
    <property type="entry name" value="F-box-like"/>
    <property type="match status" value="1"/>
</dbReference>
<comment type="pathway">
    <text evidence="1">Protein modification; protein ubiquitination.</text>
</comment>
<evidence type="ECO:0000256" key="1">
    <source>
        <dbReference type="ARBA" id="ARBA00004906"/>
    </source>
</evidence>
<dbReference type="InterPro" id="IPR015943">
    <property type="entry name" value="WD40/YVTN_repeat-like_dom_sf"/>
</dbReference>
<dbReference type="PROSITE" id="PS50181">
    <property type="entry name" value="FBOX"/>
    <property type="match status" value="1"/>
</dbReference>
<dbReference type="SMART" id="SM00320">
    <property type="entry name" value="WD40"/>
    <property type="match status" value="2"/>
</dbReference>
<dbReference type="Proteomes" id="UP001310594">
    <property type="component" value="Unassembled WGS sequence"/>
</dbReference>
<feature type="compositionally biased region" description="Polar residues" evidence="7">
    <location>
        <begin position="310"/>
        <end position="320"/>
    </location>
</feature>
<feature type="compositionally biased region" description="Polar residues" evidence="7">
    <location>
        <begin position="263"/>
        <end position="288"/>
    </location>
</feature>
<dbReference type="SUPFAM" id="SSF81383">
    <property type="entry name" value="F-box domain"/>
    <property type="match status" value="1"/>
</dbReference>
<keyword evidence="4" id="KW-0677">Repeat</keyword>
<dbReference type="PROSITE" id="PS50082">
    <property type="entry name" value="WD_REPEATS_2"/>
    <property type="match status" value="1"/>
</dbReference>
<gene>
    <name evidence="9" type="ORF">LTR97_000656</name>
</gene>
<feature type="compositionally biased region" description="Polar residues" evidence="7">
    <location>
        <begin position="1"/>
        <end position="12"/>
    </location>
</feature>
<sequence length="441" mass="48258">MADDSNPLSRVHSSSNNNRSFYTSRTNSGKATARPLRPITTPTSSLSNVPTMPIPIPVIPGTIPGNTLPSAPASPPTPAPSPTPGQRAPDWSTAAPGEEHGDVDLDLDGSDETSTNSSTRGYSFGYRHMRAQFASMENSERQRLLAELLNMCDGKLLGFVAGFVGPRLKRDPFSVLPNELCLRILTFVDDATALARSASVSRRWRELVGDDMAWKSMCERFAFRRMSEDQQAQNSGIVGRMIPQQQQQQQQGGGGGYNHPYGYTNTNNQQAYSQAPNSLVPGLSSSAPDLTLRPSLSNSSTLPLTLSSRGNSSTRPRTRQPTISYRSHFKQRYQVETAWRSGGHVSTRQITPDQGVVTSLHLTPNYIIVALDNAKIHVFDTEGRHLRCLQGHVMGVWAMVPIGDTLVSGGCDRDVRVWDLGTGVATHMLRGHTNVWEGYRD</sequence>
<comment type="caution">
    <text evidence="9">The sequence shown here is derived from an EMBL/GenBank/DDBJ whole genome shotgun (WGS) entry which is preliminary data.</text>
</comment>
<dbReference type="InterPro" id="IPR051075">
    <property type="entry name" value="SCF_subunit_WD-repeat"/>
</dbReference>
<evidence type="ECO:0000256" key="6">
    <source>
        <dbReference type="PROSITE-ProRule" id="PRU00221"/>
    </source>
</evidence>
<evidence type="ECO:0000313" key="10">
    <source>
        <dbReference type="Proteomes" id="UP001310594"/>
    </source>
</evidence>
<dbReference type="AlphaFoldDB" id="A0AAN7WDM9"/>
<reference evidence="9" key="1">
    <citation type="submission" date="2023-08" db="EMBL/GenBank/DDBJ databases">
        <title>Black Yeasts Isolated from many extreme environments.</title>
        <authorList>
            <person name="Coleine C."/>
            <person name="Stajich J.E."/>
            <person name="Selbmann L."/>
        </authorList>
    </citation>
    <scope>NUCLEOTIDE SEQUENCE</scope>
    <source>
        <strain evidence="9">CCFEE 5810</strain>
    </source>
</reference>
<evidence type="ECO:0000256" key="3">
    <source>
        <dbReference type="ARBA" id="ARBA00022574"/>
    </source>
</evidence>
<feature type="compositionally biased region" description="Low complexity" evidence="7">
    <location>
        <begin position="59"/>
        <end position="71"/>
    </location>
</feature>
<feature type="compositionally biased region" description="Pro residues" evidence="7">
    <location>
        <begin position="72"/>
        <end position="83"/>
    </location>
</feature>
<dbReference type="Gene3D" id="1.20.1280.50">
    <property type="match status" value="1"/>
</dbReference>
<feature type="compositionally biased region" description="Polar residues" evidence="7">
    <location>
        <begin position="19"/>
        <end position="30"/>
    </location>
</feature>
<dbReference type="Gene3D" id="2.130.10.10">
    <property type="entry name" value="YVTN repeat-like/Quinoprotein amine dehydrogenase"/>
    <property type="match status" value="1"/>
</dbReference>
<evidence type="ECO:0000259" key="8">
    <source>
        <dbReference type="PROSITE" id="PS50181"/>
    </source>
</evidence>
<keyword evidence="3 6" id="KW-0853">WD repeat</keyword>
<protein>
    <recommendedName>
        <fullName evidence="8">F-box domain-containing protein</fullName>
    </recommendedName>
</protein>
<dbReference type="EMBL" id="JAVRQU010000001">
    <property type="protein sequence ID" value="KAK5708116.1"/>
    <property type="molecule type" value="Genomic_DNA"/>
</dbReference>
<name>A0AAN7WDM9_9PEZI</name>
<dbReference type="PROSITE" id="PS00678">
    <property type="entry name" value="WD_REPEATS_1"/>
    <property type="match status" value="1"/>
</dbReference>
<evidence type="ECO:0000256" key="7">
    <source>
        <dbReference type="SAM" id="MobiDB-lite"/>
    </source>
</evidence>
<feature type="region of interest" description="Disordered" evidence="7">
    <location>
        <begin position="1"/>
        <end position="119"/>
    </location>
</feature>